<dbReference type="VEuPathDB" id="VectorBase:AMEC018110"/>
<organism evidence="1 2">
    <name type="scientific">Anopheles melas</name>
    <dbReference type="NCBI Taxonomy" id="34690"/>
    <lineage>
        <taxon>Eukaryota</taxon>
        <taxon>Metazoa</taxon>
        <taxon>Ecdysozoa</taxon>
        <taxon>Arthropoda</taxon>
        <taxon>Hexapoda</taxon>
        <taxon>Insecta</taxon>
        <taxon>Pterygota</taxon>
        <taxon>Neoptera</taxon>
        <taxon>Endopterygota</taxon>
        <taxon>Diptera</taxon>
        <taxon>Nematocera</taxon>
        <taxon>Culicoidea</taxon>
        <taxon>Culicidae</taxon>
        <taxon>Anophelinae</taxon>
        <taxon>Anopheles</taxon>
    </lineage>
</organism>
<proteinExistence type="predicted"/>
<dbReference type="EnsemblMetazoa" id="AMEC018110-RA">
    <property type="protein sequence ID" value="AMEC018110-PA"/>
    <property type="gene ID" value="AMEC018110"/>
</dbReference>
<dbReference type="Proteomes" id="UP000075902">
    <property type="component" value="Unassembled WGS sequence"/>
</dbReference>
<keyword evidence="2" id="KW-1185">Reference proteome</keyword>
<reference evidence="1" key="2">
    <citation type="submission" date="2020-05" db="UniProtKB">
        <authorList>
            <consortium name="EnsemblMetazoa"/>
        </authorList>
    </citation>
    <scope>IDENTIFICATION</scope>
    <source>
        <strain evidence="1">CM1001059</strain>
    </source>
</reference>
<name>A0A182UCW8_9DIPT</name>
<sequence>MRCPSLDGLGSLERKARRKAILELLNNEATVNDPRFLMDGTDFDVRFFNTIAIQPSEQLGVRDTLTTQKVLETLSKRSSRCQMRNLLDGKCYSNVTLSCCKAVEEPCCDPHYP</sequence>
<dbReference type="STRING" id="34690.A0A182UCW8"/>
<evidence type="ECO:0000313" key="1">
    <source>
        <dbReference type="EnsemblMetazoa" id="AMEC018110-PA"/>
    </source>
</evidence>
<reference evidence="2" key="1">
    <citation type="submission" date="2014-01" db="EMBL/GenBank/DDBJ databases">
        <title>The Genome Sequence of Anopheles melas CM1001059_A (V2).</title>
        <authorList>
            <consortium name="The Broad Institute Genomics Platform"/>
            <person name="Neafsey D.E."/>
            <person name="Besansky N."/>
            <person name="Howell P."/>
            <person name="Walton C."/>
            <person name="Young S.K."/>
            <person name="Zeng Q."/>
            <person name="Gargeya S."/>
            <person name="Fitzgerald M."/>
            <person name="Haas B."/>
            <person name="Abouelleil A."/>
            <person name="Allen A.W."/>
            <person name="Alvarado L."/>
            <person name="Arachchi H.M."/>
            <person name="Berlin A.M."/>
            <person name="Chapman S.B."/>
            <person name="Gainer-Dewar J."/>
            <person name="Goldberg J."/>
            <person name="Griggs A."/>
            <person name="Gujja S."/>
            <person name="Hansen M."/>
            <person name="Howarth C."/>
            <person name="Imamovic A."/>
            <person name="Ireland A."/>
            <person name="Larimer J."/>
            <person name="McCowan C."/>
            <person name="Murphy C."/>
            <person name="Pearson M."/>
            <person name="Poon T.W."/>
            <person name="Priest M."/>
            <person name="Roberts A."/>
            <person name="Saif S."/>
            <person name="Shea T."/>
            <person name="Sisk P."/>
            <person name="Sykes S."/>
            <person name="Wortman J."/>
            <person name="Nusbaum C."/>
            <person name="Birren B."/>
        </authorList>
    </citation>
    <scope>NUCLEOTIDE SEQUENCE [LARGE SCALE GENOMIC DNA]</scope>
    <source>
        <strain evidence="2">CM1001059</strain>
    </source>
</reference>
<dbReference type="AlphaFoldDB" id="A0A182UCW8"/>
<evidence type="ECO:0000313" key="2">
    <source>
        <dbReference type="Proteomes" id="UP000075902"/>
    </source>
</evidence>
<accession>A0A182UCW8</accession>
<protein>
    <submittedName>
        <fullName evidence="1">Uncharacterized protein</fullName>
    </submittedName>
</protein>